<keyword evidence="3" id="KW-1185">Reference proteome</keyword>
<name>A0A066Z444_9ACTN</name>
<feature type="compositionally biased region" description="Basic and acidic residues" evidence="1">
    <location>
        <begin position="45"/>
        <end position="57"/>
    </location>
</feature>
<organism evidence="2 3">
    <name type="scientific">Kitasatospora cheerisanensis KCTC 2395</name>
    <dbReference type="NCBI Taxonomy" id="1348663"/>
    <lineage>
        <taxon>Bacteria</taxon>
        <taxon>Bacillati</taxon>
        <taxon>Actinomycetota</taxon>
        <taxon>Actinomycetes</taxon>
        <taxon>Kitasatosporales</taxon>
        <taxon>Streptomycetaceae</taxon>
        <taxon>Kitasatospora</taxon>
    </lineage>
</organism>
<accession>A0A066Z444</accession>
<gene>
    <name evidence="2" type="ORF">KCH_34670</name>
</gene>
<reference evidence="2 3" key="1">
    <citation type="submission" date="2014-05" db="EMBL/GenBank/DDBJ databases">
        <title>Draft Genome Sequence of Kitasatospora cheerisanensis KCTC 2395.</title>
        <authorList>
            <person name="Nam D.H."/>
        </authorList>
    </citation>
    <scope>NUCLEOTIDE SEQUENCE [LARGE SCALE GENOMIC DNA]</scope>
    <source>
        <strain evidence="2 3">KCTC 2395</strain>
    </source>
</reference>
<evidence type="ECO:0000313" key="2">
    <source>
        <dbReference type="EMBL" id="KDN84940.1"/>
    </source>
</evidence>
<dbReference type="HOGENOM" id="CLU_2287748_0_0_11"/>
<dbReference type="EMBL" id="JNBY01000089">
    <property type="protein sequence ID" value="KDN84940.1"/>
    <property type="molecule type" value="Genomic_DNA"/>
</dbReference>
<protein>
    <submittedName>
        <fullName evidence="2">Uncharacterized protein</fullName>
    </submittedName>
</protein>
<comment type="caution">
    <text evidence="2">The sequence shown here is derived from an EMBL/GenBank/DDBJ whole genome shotgun (WGS) entry which is preliminary data.</text>
</comment>
<proteinExistence type="predicted"/>
<dbReference type="AlphaFoldDB" id="A0A066Z444"/>
<evidence type="ECO:0000313" key="3">
    <source>
        <dbReference type="Proteomes" id="UP000027178"/>
    </source>
</evidence>
<evidence type="ECO:0000256" key="1">
    <source>
        <dbReference type="SAM" id="MobiDB-lite"/>
    </source>
</evidence>
<dbReference type="Proteomes" id="UP000027178">
    <property type="component" value="Unassembled WGS sequence"/>
</dbReference>
<feature type="compositionally biased region" description="Low complexity" evidence="1">
    <location>
        <begin position="11"/>
        <end position="23"/>
    </location>
</feature>
<feature type="region of interest" description="Disordered" evidence="1">
    <location>
        <begin position="1"/>
        <end position="101"/>
    </location>
</feature>
<feature type="compositionally biased region" description="Basic residues" evidence="1">
    <location>
        <begin position="1"/>
        <end position="10"/>
    </location>
</feature>
<sequence length="101" mass="11028">MGRRGRRSAGPRRAGVAGRAAAGRGREADGLRDGTGLRPAVRLPVRHDDARRRDEPVPVRVGHPGGPGVPGALGILRRDDGRGRLDRRRRVRQREPVRPGR</sequence>